<proteinExistence type="predicted"/>
<gene>
    <name evidence="1" type="ORF">NCTC10376_03523</name>
</gene>
<evidence type="ECO:0000313" key="2">
    <source>
        <dbReference type="Proteomes" id="UP000254331"/>
    </source>
</evidence>
<evidence type="ECO:0000313" key="1">
    <source>
        <dbReference type="EMBL" id="SUC17577.1"/>
    </source>
</evidence>
<name>A0A379FDD2_PROVU</name>
<dbReference type="Proteomes" id="UP000254331">
    <property type="component" value="Unassembled WGS sequence"/>
</dbReference>
<dbReference type="EMBL" id="UGTW01000001">
    <property type="protein sequence ID" value="SUC17577.1"/>
    <property type="molecule type" value="Genomic_DNA"/>
</dbReference>
<dbReference type="AlphaFoldDB" id="A0A379FDD2"/>
<accession>A0A379FDD2</accession>
<sequence length="748" mass="82005">MTVSTELSHEEYVGNGVTTDFDFRFRIFESRHLIVVVADNDGNETTLKNGTDYFIVGVGSYFGGKVVLSKPLAKDWKILLERDLPVIQETDLRNQGKFFAEVHEDAFDYLTMLIQKALGTFSLSLRKPTYLSNHYDAKGNRITNLAPPKFGSDSANKDYVDNSIKDIDSKTLRVKDKLINALPNTEQRANKILAFDDNGQPIVVLPESGSASDVLIELNSYKGANLIDNGNLVIYKKIGLFGDGGYVSSKYDVVRDVDGFWYKYLGSDLPFNYVTPDENWMNVGILNGFDLHSPENFGAIANDERFDCLPAINLAIKTGILNLYPNKTYHVSNEVIIPSYLHGSLNGATIKAIGVWDVKKAVVRFSKFSIGEKGVEVGLIENQVRGVRLNGALNIDCNNIASYGFYARLLCAESGLGDIYVYNAMKWGIVMLGCWYFTVGILHANSCAQGISLGYPTEGETSPSGGLAINAVFLPFVGAWSTAKSKGKGYDPTSDNFASNIIGAGVILGESLSSSIGVLCAEHTQGAGLVTNNAISWSLNSVYFEANSKDFAQTNEPNVSLLSSGSNREGHTLPITSLTLGARDGIFVSKNSFERIDINNIYRFDNNKTFHSDSKLNSVKVKFVNYYVLLGENYKAPNALITEPMGIDFISNNVDFNKFGDIGYFVASGAPQGMVFSLNNSPSNLVIKVDSDESPESITIIGTQFKYTLSKTRTIGKSYKISIGNISSTPDVKGSVCIRSRKGEFNYW</sequence>
<organism evidence="1 2">
    <name type="scientific">Proteus vulgaris</name>
    <dbReference type="NCBI Taxonomy" id="585"/>
    <lineage>
        <taxon>Bacteria</taxon>
        <taxon>Pseudomonadati</taxon>
        <taxon>Pseudomonadota</taxon>
        <taxon>Gammaproteobacteria</taxon>
        <taxon>Enterobacterales</taxon>
        <taxon>Morganellaceae</taxon>
        <taxon>Proteus</taxon>
    </lineage>
</organism>
<reference evidence="1 2" key="1">
    <citation type="submission" date="2018-06" db="EMBL/GenBank/DDBJ databases">
        <authorList>
            <consortium name="Pathogen Informatics"/>
            <person name="Doyle S."/>
        </authorList>
    </citation>
    <scope>NUCLEOTIDE SEQUENCE [LARGE SCALE GENOMIC DNA]</scope>
    <source>
        <strain evidence="1 2">NCTC10376</strain>
    </source>
</reference>
<dbReference type="RefSeq" id="WP_115370904.1">
    <property type="nucleotide sequence ID" value="NZ_UGTW01000001.1"/>
</dbReference>
<protein>
    <submittedName>
        <fullName evidence="1">Uncharacterized protein</fullName>
    </submittedName>
</protein>